<dbReference type="Pfam" id="PF05675">
    <property type="entry name" value="DUF817"/>
    <property type="match status" value="1"/>
</dbReference>
<feature type="transmembrane region" description="Helical" evidence="1">
    <location>
        <begin position="101"/>
        <end position="122"/>
    </location>
</feature>
<keyword evidence="3" id="KW-1185">Reference proteome</keyword>
<feature type="transmembrane region" description="Helical" evidence="1">
    <location>
        <begin position="164"/>
        <end position="182"/>
    </location>
</feature>
<dbReference type="Proteomes" id="UP000249005">
    <property type="component" value="Chromosome 1"/>
</dbReference>
<name>A0A2X4UWU1_9GAMM</name>
<dbReference type="InterPro" id="IPR008535">
    <property type="entry name" value="DUF817"/>
</dbReference>
<sequence length="291" mass="33606">MSAIATYSIESLSGYRYPWYLPSWMRRLPLPLMEFWSFGVKEALSCAFAVSFFITLGLSKILPMGGIPRYDFILVVALAVQFAMVYCGLETKRELAAVSLFHLLGLVLEIFKTSPAIGSWAYPEFAYTKVMGVPLYSGFMYAAVASYMMQSWRHLSLRLTGYPAHWLAAALALAIYLNFFTHHFIGDYRWPLTLLLVAAFWRTRVYFRPMMREFWMPLPLAFLLIGFFIWIAENISTLFGGWQYPNQAESWELVHLGKISSWGLLVVITFTIVAELKFFHQRKESENRLTK</sequence>
<gene>
    <name evidence="2" type="ORF">NCTC12151_02948</name>
</gene>
<feature type="transmembrane region" description="Helical" evidence="1">
    <location>
        <begin position="188"/>
        <end position="207"/>
    </location>
</feature>
<evidence type="ECO:0000313" key="2">
    <source>
        <dbReference type="EMBL" id="SQI43291.1"/>
    </source>
</evidence>
<dbReference type="RefSeq" id="WP_111741315.1">
    <property type="nucleotide sequence ID" value="NZ_LR698987.1"/>
</dbReference>
<dbReference type="EMBL" id="LS483470">
    <property type="protein sequence ID" value="SQI43291.1"/>
    <property type="molecule type" value="Genomic_DNA"/>
</dbReference>
<reference evidence="2 3" key="1">
    <citation type="submission" date="2018-06" db="EMBL/GenBank/DDBJ databases">
        <authorList>
            <consortium name="Pathogen Informatics"/>
            <person name="Doyle S."/>
        </authorList>
    </citation>
    <scope>NUCLEOTIDE SEQUENCE [LARGE SCALE GENOMIC DNA]</scope>
    <source>
        <strain evidence="2 3">NCTC12151</strain>
    </source>
</reference>
<feature type="transmembrane region" description="Helical" evidence="1">
    <location>
        <begin position="134"/>
        <end position="152"/>
    </location>
</feature>
<evidence type="ECO:0000256" key="1">
    <source>
        <dbReference type="SAM" id="Phobius"/>
    </source>
</evidence>
<feature type="transmembrane region" description="Helical" evidence="1">
    <location>
        <begin position="259"/>
        <end position="279"/>
    </location>
</feature>
<accession>A0A2X4UWU1</accession>
<dbReference type="AlphaFoldDB" id="A0A2X4UWU1"/>
<dbReference type="PIRSF" id="PIRSF009141">
    <property type="entry name" value="UCP009141"/>
    <property type="match status" value="1"/>
</dbReference>
<dbReference type="KEGG" id="lri:NCTC12151_02948"/>
<feature type="transmembrane region" description="Helical" evidence="1">
    <location>
        <begin position="35"/>
        <end position="58"/>
    </location>
</feature>
<feature type="transmembrane region" description="Helical" evidence="1">
    <location>
        <begin position="70"/>
        <end position="89"/>
    </location>
</feature>
<organism evidence="2 3">
    <name type="scientific">Leminorella richardii</name>
    <dbReference type="NCBI Taxonomy" id="158841"/>
    <lineage>
        <taxon>Bacteria</taxon>
        <taxon>Pseudomonadati</taxon>
        <taxon>Pseudomonadota</taxon>
        <taxon>Gammaproteobacteria</taxon>
        <taxon>Enterobacterales</taxon>
        <taxon>Budviciaceae</taxon>
        <taxon>Leminorella</taxon>
    </lineage>
</organism>
<dbReference type="OrthoDB" id="1550598at2"/>
<protein>
    <submittedName>
        <fullName evidence="2">Uncharacterized integral membrane protein</fullName>
    </submittedName>
</protein>
<keyword evidence="1" id="KW-1133">Transmembrane helix</keyword>
<proteinExistence type="predicted"/>
<keyword evidence="1" id="KW-0812">Transmembrane</keyword>
<feature type="transmembrane region" description="Helical" evidence="1">
    <location>
        <begin position="214"/>
        <end position="232"/>
    </location>
</feature>
<keyword evidence="1" id="KW-0472">Membrane</keyword>
<evidence type="ECO:0000313" key="3">
    <source>
        <dbReference type="Proteomes" id="UP000249005"/>
    </source>
</evidence>